<comment type="caution">
    <text evidence="2">The sequence shown here is derived from an EMBL/GenBank/DDBJ whole genome shotgun (WGS) entry which is preliminary data.</text>
</comment>
<dbReference type="EMBL" id="JBJDQH010000042">
    <property type="protein sequence ID" value="MFK4273101.1"/>
    <property type="molecule type" value="Genomic_DNA"/>
</dbReference>
<protein>
    <submittedName>
        <fullName evidence="2">Transposase</fullName>
    </submittedName>
</protein>
<dbReference type="RefSeq" id="WP_385626544.1">
    <property type="nucleotide sequence ID" value="NZ_JBJDQH010000042.1"/>
</dbReference>
<proteinExistence type="predicted"/>
<name>A0ABW8M9C3_9ACTN</name>
<accession>A0ABW8M9C3</accession>
<reference evidence="2 3" key="1">
    <citation type="submission" date="2024-11" db="EMBL/GenBank/DDBJ databases">
        <title>The Natural Products Discovery Center: Release of the First 8490 Sequenced Strains for Exploring Actinobacteria Biosynthetic Diversity.</title>
        <authorList>
            <person name="Kalkreuter E."/>
            <person name="Kautsar S.A."/>
            <person name="Yang D."/>
            <person name="Bader C.D."/>
            <person name="Teijaro C.N."/>
            <person name="Fluegel L."/>
            <person name="Davis C.M."/>
            <person name="Simpson J.R."/>
            <person name="Lauterbach L."/>
            <person name="Steele A.D."/>
            <person name="Gui C."/>
            <person name="Meng S."/>
            <person name="Li G."/>
            <person name="Viehrig K."/>
            <person name="Ye F."/>
            <person name="Su P."/>
            <person name="Kiefer A.F."/>
            <person name="Nichols A."/>
            <person name="Cepeda A.J."/>
            <person name="Yan W."/>
            <person name="Fan B."/>
            <person name="Jiang Y."/>
            <person name="Adhikari A."/>
            <person name="Zheng C.-J."/>
            <person name="Schuster L."/>
            <person name="Cowan T.M."/>
            <person name="Smanski M.J."/>
            <person name="Chevrette M.G."/>
            <person name="De Carvalho L.P.S."/>
            <person name="Shen B."/>
        </authorList>
    </citation>
    <scope>NUCLEOTIDE SEQUENCE [LARGE SCALE GENOMIC DNA]</scope>
    <source>
        <strain evidence="2 3">NPDC020863</strain>
    </source>
</reference>
<keyword evidence="3" id="KW-1185">Reference proteome</keyword>
<sequence>MRRRRIVTTGKITLERLYGVTDLTAEQADAPEIARRIRDHWGIENKVHHIRDTTYAEDASRVRTGTAPRAMASLRNLAIGALRLAGHTNIAAGLRHHARDTSRPLIALGIQ</sequence>
<organism evidence="2 3">
    <name type="scientific">Streptomyces milbemycinicus</name>
    <dbReference type="NCBI Taxonomy" id="476552"/>
    <lineage>
        <taxon>Bacteria</taxon>
        <taxon>Bacillati</taxon>
        <taxon>Actinomycetota</taxon>
        <taxon>Actinomycetes</taxon>
        <taxon>Kitasatosporales</taxon>
        <taxon>Streptomycetaceae</taxon>
        <taxon>Streptomyces</taxon>
    </lineage>
</organism>
<evidence type="ECO:0000313" key="2">
    <source>
        <dbReference type="EMBL" id="MFK4273101.1"/>
    </source>
</evidence>
<evidence type="ECO:0000259" key="1">
    <source>
        <dbReference type="Pfam" id="PF01609"/>
    </source>
</evidence>
<dbReference type="InterPro" id="IPR002559">
    <property type="entry name" value="Transposase_11"/>
</dbReference>
<evidence type="ECO:0000313" key="3">
    <source>
        <dbReference type="Proteomes" id="UP001620295"/>
    </source>
</evidence>
<feature type="domain" description="Transposase IS4-like" evidence="1">
    <location>
        <begin position="3"/>
        <end position="79"/>
    </location>
</feature>
<gene>
    <name evidence="2" type="ORF">ACI2L5_50860</name>
</gene>
<dbReference type="Pfam" id="PF01609">
    <property type="entry name" value="DDE_Tnp_1"/>
    <property type="match status" value="1"/>
</dbReference>
<dbReference type="Proteomes" id="UP001620295">
    <property type="component" value="Unassembled WGS sequence"/>
</dbReference>